<keyword evidence="3" id="KW-0597">Phosphoprotein</keyword>
<dbReference type="SUPFAM" id="SSF55874">
    <property type="entry name" value="ATPase domain of HSP90 chaperone/DNA topoisomerase II/histidine kinase"/>
    <property type="match status" value="1"/>
</dbReference>
<dbReference type="GO" id="GO:0004673">
    <property type="term" value="F:protein histidine kinase activity"/>
    <property type="evidence" value="ECO:0007669"/>
    <property type="project" value="UniProtKB-EC"/>
</dbReference>
<evidence type="ECO:0000256" key="4">
    <source>
        <dbReference type="ARBA" id="ARBA00022679"/>
    </source>
</evidence>
<evidence type="ECO:0000313" key="8">
    <source>
        <dbReference type="EMBL" id="QNT64327.1"/>
    </source>
</evidence>
<evidence type="ECO:0000259" key="7">
    <source>
        <dbReference type="PROSITE" id="PS50109"/>
    </source>
</evidence>
<dbReference type="EC" id="2.7.13.3" evidence="2"/>
<dbReference type="Gene3D" id="3.30.565.10">
    <property type="entry name" value="Histidine kinase-like ATPase, C-terminal domain"/>
    <property type="match status" value="1"/>
</dbReference>
<proteinExistence type="predicted"/>
<protein>
    <recommendedName>
        <fullName evidence="2">histidine kinase</fullName>
        <ecNumber evidence="2">2.7.13.3</ecNumber>
    </recommendedName>
</protein>
<reference evidence="8 9" key="1">
    <citation type="submission" date="2019-08" db="EMBL/GenBank/DDBJ databases">
        <authorList>
            <person name="Chang H.C."/>
            <person name="Mun S.Y."/>
        </authorList>
    </citation>
    <scope>NUCLEOTIDE SEQUENCE [LARGE SCALE GENOMIC DNA]</scope>
    <source>
        <strain evidence="8 9">SK</strain>
    </source>
</reference>
<organism evidence="8 9">
    <name type="scientific">Weissella koreensis</name>
    <dbReference type="NCBI Taxonomy" id="165096"/>
    <lineage>
        <taxon>Bacteria</taxon>
        <taxon>Bacillati</taxon>
        <taxon>Bacillota</taxon>
        <taxon>Bacilli</taxon>
        <taxon>Lactobacillales</taxon>
        <taxon>Lactobacillaceae</taxon>
        <taxon>Weissella</taxon>
    </lineage>
</organism>
<dbReference type="Pfam" id="PF02518">
    <property type="entry name" value="HATPase_c"/>
    <property type="match status" value="1"/>
</dbReference>
<dbReference type="PANTHER" id="PTHR43304">
    <property type="entry name" value="PHYTOCHROME-LIKE PROTEIN CPH1"/>
    <property type="match status" value="1"/>
</dbReference>
<feature type="domain" description="Histidine kinase" evidence="7">
    <location>
        <begin position="196"/>
        <end position="421"/>
    </location>
</feature>
<dbReference type="InterPro" id="IPR003594">
    <property type="entry name" value="HATPase_dom"/>
</dbReference>
<dbReference type="InterPro" id="IPR004358">
    <property type="entry name" value="Sig_transdc_His_kin-like_C"/>
</dbReference>
<dbReference type="PANTHER" id="PTHR43304:SF1">
    <property type="entry name" value="PAC DOMAIN-CONTAINING PROTEIN"/>
    <property type="match status" value="1"/>
</dbReference>
<evidence type="ECO:0000256" key="2">
    <source>
        <dbReference type="ARBA" id="ARBA00012438"/>
    </source>
</evidence>
<sequence length="427" mass="48861">MGLRMNRFGRWQRILVVALCVALASQVNFEALMPGFIVAFSPLLLPAFLYFNTDLNPLSLVGTVALASPIFRGLLLWLSHSDQITTIGLLTLSDIGFYVCYGVLYYWLYWRRGGWNDLTFFCTIVLCDYGANLFEIGIMNQGNFADYHFFQLLFIVALLRSTLGCIFAFGYHYLNLMMRKEKHEKQYYQFVLAAAAVKNELYFMQKNVVEIERIMQNAYFLNQSLQDENPTASQRALEIARDVHEVKKNYRNVITGLGEQFDLNQMQTMHLTEILRIVISDLRATIKERQLNVIVQAQNEVEVVVGKHYALVTILSNLLLNGLEAMSNQRSGRLQINISRMNNEIIFEIDDNGVGMDPGVQAAIFQPGFTTKFDLQTGDVYRGIGLYHTKKIIEEQFQGKITVESKPCEGTTFTVYLLQSKMEDVEQ</sequence>
<dbReference type="PROSITE" id="PS50109">
    <property type="entry name" value="HIS_KIN"/>
    <property type="match status" value="1"/>
</dbReference>
<dbReference type="InterPro" id="IPR005467">
    <property type="entry name" value="His_kinase_dom"/>
</dbReference>
<keyword evidence="5" id="KW-0418">Kinase</keyword>
<comment type="catalytic activity">
    <reaction evidence="1">
        <text>ATP + protein L-histidine = ADP + protein N-phospho-L-histidine.</text>
        <dbReference type="EC" id="2.7.13.3"/>
    </reaction>
</comment>
<dbReference type="GO" id="GO:0000160">
    <property type="term" value="P:phosphorelay signal transduction system"/>
    <property type="evidence" value="ECO:0007669"/>
    <property type="project" value="UniProtKB-KW"/>
</dbReference>
<evidence type="ECO:0000256" key="5">
    <source>
        <dbReference type="ARBA" id="ARBA00022777"/>
    </source>
</evidence>
<evidence type="ECO:0000256" key="6">
    <source>
        <dbReference type="ARBA" id="ARBA00023012"/>
    </source>
</evidence>
<dbReference type="InterPro" id="IPR036890">
    <property type="entry name" value="HATPase_C_sf"/>
</dbReference>
<dbReference type="SMART" id="SM00387">
    <property type="entry name" value="HATPase_c"/>
    <property type="match status" value="1"/>
</dbReference>
<gene>
    <name evidence="8" type="ORF">FY536_03090</name>
</gene>
<dbReference type="Proteomes" id="UP000516446">
    <property type="component" value="Chromosome"/>
</dbReference>
<dbReference type="PRINTS" id="PR00344">
    <property type="entry name" value="BCTRLSENSOR"/>
</dbReference>
<keyword evidence="4" id="KW-0808">Transferase</keyword>
<dbReference type="EMBL" id="CP043431">
    <property type="protein sequence ID" value="QNT64327.1"/>
    <property type="molecule type" value="Genomic_DNA"/>
</dbReference>
<keyword evidence="6" id="KW-0902">Two-component regulatory system</keyword>
<evidence type="ECO:0000256" key="1">
    <source>
        <dbReference type="ARBA" id="ARBA00000085"/>
    </source>
</evidence>
<keyword evidence="9" id="KW-1185">Reference proteome</keyword>
<evidence type="ECO:0000256" key="3">
    <source>
        <dbReference type="ARBA" id="ARBA00022553"/>
    </source>
</evidence>
<dbReference type="RefSeq" id="WP_006846048.1">
    <property type="nucleotide sequence ID" value="NZ_CP026847.1"/>
</dbReference>
<accession>A0A7H1MLJ1</accession>
<dbReference type="AlphaFoldDB" id="A0A7H1MLJ1"/>
<dbReference type="InterPro" id="IPR052162">
    <property type="entry name" value="Sensor_kinase/Photoreceptor"/>
</dbReference>
<evidence type="ECO:0000313" key="9">
    <source>
        <dbReference type="Proteomes" id="UP000516446"/>
    </source>
</evidence>
<name>A0A7H1MLJ1_9LACO</name>